<evidence type="ECO:0000256" key="1">
    <source>
        <dbReference type="SAM" id="MobiDB-lite"/>
    </source>
</evidence>
<dbReference type="Proteomes" id="UP000827986">
    <property type="component" value="Unassembled WGS sequence"/>
</dbReference>
<accession>A0A9D3XLJ7</accession>
<feature type="region of interest" description="Disordered" evidence="1">
    <location>
        <begin position="1"/>
        <end position="26"/>
    </location>
</feature>
<dbReference type="AlphaFoldDB" id="A0A9D3XLJ7"/>
<comment type="caution">
    <text evidence="2">The sequence shown here is derived from an EMBL/GenBank/DDBJ whole genome shotgun (WGS) entry which is preliminary data.</text>
</comment>
<evidence type="ECO:0000313" key="2">
    <source>
        <dbReference type="EMBL" id="KAH1182133.1"/>
    </source>
</evidence>
<feature type="compositionally biased region" description="Polar residues" evidence="1">
    <location>
        <begin position="13"/>
        <end position="25"/>
    </location>
</feature>
<feature type="compositionally biased region" description="Basic and acidic residues" evidence="1">
    <location>
        <begin position="1"/>
        <end position="11"/>
    </location>
</feature>
<organism evidence="2 3">
    <name type="scientific">Mauremys mutica</name>
    <name type="common">yellowpond turtle</name>
    <dbReference type="NCBI Taxonomy" id="74926"/>
    <lineage>
        <taxon>Eukaryota</taxon>
        <taxon>Metazoa</taxon>
        <taxon>Chordata</taxon>
        <taxon>Craniata</taxon>
        <taxon>Vertebrata</taxon>
        <taxon>Euteleostomi</taxon>
        <taxon>Archelosauria</taxon>
        <taxon>Testudinata</taxon>
        <taxon>Testudines</taxon>
        <taxon>Cryptodira</taxon>
        <taxon>Durocryptodira</taxon>
        <taxon>Testudinoidea</taxon>
        <taxon>Geoemydidae</taxon>
        <taxon>Geoemydinae</taxon>
        <taxon>Mauremys</taxon>
    </lineage>
</organism>
<sequence>MHRGPRWEAEPRATQTARPSVSHASLLSPPYAPSRLALEFQAVSGARGPVLGRQGVNRRERDHCALETQPETAWVPFRLWPHSVIMEDLMWGGGNQAAAPCCSSITPALYWSGPDISKGKKQQESLFIQRKGAASRANADHAPQQMPAPRGLCANVHSALQVPSSLMHPSP</sequence>
<dbReference type="EMBL" id="JAHDVG010000467">
    <property type="protein sequence ID" value="KAH1182133.1"/>
    <property type="molecule type" value="Genomic_DNA"/>
</dbReference>
<gene>
    <name evidence="2" type="ORF">KIL84_009887</name>
</gene>
<evidence type="ECO:0000313" key="3">
    <source>
        <dbReference type="Proteomes" id="UP000827986"/>
    </source>
</evidence>
<name>A0A9D3XLJ7_9SAUR</name>
<keyword evidence="3" id="KW-1185">Reference proteome</keyword>
<reference evidence="2" key="1">
    <citation type="submission" date="2021-09" db="EMBL/GenBank/DDBJ databases">
        <title>The genome of Mauremys mutica provides insights into the evolution of semi-aquatic lifestyle.</title>
        <authorList>
            <person name="Gong S."/>
            <person name="Gao Y."/>
        </authorList>
    </citation>
    <scope>NUCLEOTIDE SEQUENCE</scope>
    <source>
        <strain evidence="2">MM-2020</strain>
        <tissue evidence="2">Muscle</tissue>
    </source>
</reference>
<protein>
    <submittedName>
        <fullName evidence="2">Uncharacterized protein</fullName>
    </submittedName>
</protein>
<proteinExistence type="predicted"/>